<proteinExistence type="predicted"/>
<dbReference type="EMBL" id="QBQB01000112">
    <property type="protein sequence ID" value="PUD41448.1"/>
    <property type="molecule type" value="Genomic_DNA"/>
</dbReference>
<keyword evidence="1" id="KW-0812">Transmembrane</keyword>
<evidence type="ECO:0000313" key="2">
    <source>
        <dbReference type="EMBL" id="PUD41448.1"/>
    </source>
</evidence>
<dbReference type="Pfam" id="PF07509">
    <property type="entry name" value="DUF1523"/>
    <property type="match status" value="1"/>
</dbReference>
<evidence type="ECO:0000313" key="3">
    <source>
        <dbReference type="Proteomes" id="UP000244660"/>
    </source>
</evidence>
<comment type="caution">
    <text evidence="2">The sequence shown here is derived from an EMBL/GenBank/DDBJ whole genome shotgun (WGS) entry which is preliminary data.</text>
</comment>
<dbReference type="InterPro" id="IPR011088">
    <property type="entry name" value="Phage_phiNM3_A0EWY4"/>
</dbReference>
<keyword evidence="1" id="KW-1133">Transmembrane helix</keyword>
<reference evidence="2 3" key="1">
    <citation type="submission" date="2018-01" db="EMBL/GenBank/DDBJ databases">
        <title>Helicobacter pylori genome-wide association study shows promise for predicting gastric cancer risk.</title>
        <authorList>
            <person name="Berthenet E."/>
            <person name="Yahara K."/>
            <person name="Thorell K."/>
            <person name="Pascoe B."/>
            <person name="Meric G."/>
            <person name="Mikhail J.M."/>
            <person name="Engstrand L."/>
            <person name="Enroth H."/>
            <person name="Burette A."/>
            <person name="Megraud F."/>
            <person name="Atherton J."/>
            <person name="Smith S."/>
            <person name="Wilkinson T.S."/>
            <person name="Hitchings M.D."/>
            <person name="Falush D."/>
            <person name="Sheppard S.K."/>
        </authorList>
    </citation>
    <scope>NUCLEOTIDE SEQUENCE [LARGE SCALE GENOMIC DNA]</scope>
    <source>
        <strain evidence="2 3">462</strain>
    </source>
</reference>
<accession>A0A2T6SV33</accession>
<name>A0A2T6SV33_HELPX</name>
<dbReference type="Proteomes" id="UP000244660">
    <property type="component" value="Unassembled WGS sequence"/>
</dbReference>
<gene>
    <name evidence="2" type="ORF">C2R92_02770</name>
</gene>
<evidence type="ECO:0000256" key="1">
    <source>
        <dbReference type="SAM" id="Phobius"/>
    </source>
</evidence>
<keyword evidence="1" id="KW-0472">Membrane</keyword>
<dbReference type="AlphaFoldDB" id="A0A2T6SV33"/>
<feature type="transmembrane region" description="Helical" evidence="1">
    <location>
        <begin position="151"/>
        <end position="172"/>
    </location>
</feature>
<protein>
    <submittedName>
        <fullName evidence="2">DUF1523 domain-containing protein</fullName>
    </submittedName>
</protein>
<sequence>MKLIKFVRNVVLFILTAIFLVLMLLVSYCMPHYSVAVISGVEVKRMNENENTPNNKEVKTLARDVYFVQTYDPKDKKSVTVYRNEDTRFSFPFYFKFNSADISALAQSLVNQQVEVQYYGWRINLFNMFPNVIFLKPLKGSDEMSKPVFSWILYALLLVGFFISARSVCALFKGKAH</sequence>
<organism evidence="2 3">
    <name type="scientific">Helicobacter pylori</name>
    <name type="common">Campylobacter pylori</name>
    <dbReference type="NCBI Taxonomy" id="210"/>
    <lineage>
        <taxon>Bacteria</taxon>
        <taxon>Pseudomonadati</taxon>
        <taxon>Campylobacterota</taxon>
        <taxon>Epsilonproteobacteria</taxon>
        <taxon>Campylobacterales</taxon>
        <taxon>Helicobacteraceae</taxon>
        <taxon>Helicobacter</taxon>
    </lineage>
</organism>